<reference evidence="3" key="1">
    <citation type="submission" date="2016-06" db="EMBL/GenBank/DDBJ databases">
        <authorList>
            <person name="Chen W."/>
            <person name="Hasegawa D.K."/>
        </authorList>
    </citation>
    <scope>NUCLEOTIDE SEQUENCE [LARGE SCALE GENOMIC DNA]</scope>
    <source>
        <strain evidence="3">MEAM1</strain>
    </source>
</reference>
<dbReference type="AlphaFoldDB" id="A0A249E0K8"/>
<dbReference type="EMBL" id="CP016303">
    <property type="protein sequence ID" value="ASX26687.1"/>
    <property type="molecule type" value="Genomic_DNA"/>
</dbReference>
<sequence length="84" mass="10008">MKFLKRINTSSYNYTSMAQIDTNTYKSSKHDFLNFCSKNMLKVKNSLSDQIKILKKKSSINEKTDHNTEKKEDPEFFDEQKNYQ</sequence>
<dbReference type="Proteomes" id="UP000216438">
    <property type="component" value="Chromosome"/>
</dbReference>
<gene>
    <name evidence="2" type="ORF">BA171_06565</name>
</gene>
<proteinExistence type="predicted"/>
<protein>
    <submittedName>
        <fullName evidence="2">Uncharacterized protein</fullName>
    </submittedName>
</protein>
<evidence type="ECO:0000313" key="3">
    <source>
        <dbReference type="Proteomes" id="UP000216438"/>
    </source>
</evidence>
<feature type="region of interest" description="Disordered" evidence="1">
    <location>
        <begin position="58"/>
        <end position="84"/>
    </location>
</feature>
<evidence type="ECO:0000256" key="1">
    <source>
        <dbReference type="SAM" id="MobiDB-lite"/>
    </source>
</evidence>
<organism evidence="2 3">
    <name type="scientific">Candidatus Hamiltonella defensa</name>
    <name type="common">Bemisia tabaci</name>
    <dbReference type="NCBI Taxonomy" id="672795"/>
    <lineage>
        <taxon>Bacteria</taxon>
        <taxon>Pseudomonadati</taxon>
        <taxon>Pseudomonadota</taxon>
        <taxon>Gammaproteobacteria</taxon>
        <taxon>Enterobacterales</taxon>
        <taxon>Enterobacteriaceae</taxon>
        <taxon>aphid secondary symbionts</taxon>
        <taxon>Candidatus Williamhamiltonella</taxon>
    </lineage>
</organism>
<reference evidence="2 3" key="2">
    <citation type="submission" date="2017-09" db="EMBL/GenBank/DDBJ databases">
        <title>The genome of whitefly Bemisia tabaci, a global crop pest, provides novel insights into virus transmission, host adaptation and insecticide resistance.</title>
        <authorList>
            <person name="Kaur N."/>
            <person name="Kliot A."/>
            <person name="Pinheiro P.V."/>
            <person name="Luan J."/>
            <person name="Zheng Y."/>
            <person name="Liu W."/>
            <person name="Sun H."/>
            <person name="Yang X."/>
            <person name="Xu Y."/>
            <person name="Luo Y."/>
            <person name="Kruse A."/>
            <person name="Fisher T.W."/>
            <person name="Nelson D.R."/>
            <person name="Elimelech M."/>
            <person name="MacCoss M."/>
            <person name="Johnson R."/>
            <person name="Cohen E."/>
            <person name="Hunter W.B."/>
            <person name="Brown J.K."/>
            <person name="Jander G."/>
            <person name="Cilia M."/>
            <person name="Douglas A.E."/>
            <person name="Ghanim M."/>
            <person name="Simmons A.M."/>
            <person name="Wintermantel W.M."/>
            <person name="Ling K.-S."/>
            <person name="Fei Z."/>
        </authorList>
    </citation>
    <scope>NUCLEOTIDE SEQUENCE [LARGE SCALE GENOMIC DNA]</scope>
    <source>
        <strain evidence="2 3">MEAM1</strain>
    </source>
</reference>
<evidence type="ECO:0000313" key="2">
    <source>
        <dbReference type="EMBL" id="ASX26687.1"/>
    </source>
</evidence>
<dbReference type="RefSeq" id="WP_016857922.1">
    <property type="nucleotide sequence ID" value="NZ_CP016303.1"/>
</dbReference>
<feature type="compositionally biased region" description="Basic and acidic residues" evidence="1">
    <location>
        <begin position="59"/>
        <end position="84"/>
    </location>
</feature>
<accession>A0A249E0K8</accession>
<name>A0A249E0K8_9ENTR</name>